<dbReference type="PRINTS" id="PR00081">
    <property type="entry name" value="GDHRDH"/>
</dbReference>
<organism evidence="2 3">
    <name type="scientific">Brucella haematophila</name>
    <dbReference type="NCBI Taxonomy" id="419474"/>
    <lineage>
        <taxon>Bacteria</taxon>
        <taxon>Pseudomonadati</taxon>
        <taxon>Pseudomonadota</taxon>
        <taxon>Alphaproteobacteria</taxon>
        <taxon>Hyphomicrobiales</taxon>
        <taxon>Brucellaceae</taxon>
        <taxon>Brucella/Ochrobactrum group</taxon>
        <taxon>Brucella</taxon>
    </lineage>
</organism>
<dbReference type="EMBL" id="JAAVLN010000003">
    <property type="protein sequence ID" value="NKC04937.1"/>
    <property type="molecule type" value="Genomic_DNA"/>
</dbReference>
<dbReference type="Proteomes" id="UP000704467">
    <property type="component" value="Unassembled WGS sequence"/>
</dbReference>
<dbReference type="InterPro" id="IPR050259">
    <property type="entry name" value="SDR"/>
</dbReference>
<dbReference type="SUPFAM" id="SSF51735">
    <property type="entry name" value="NAD(P)-binding Rossmann-fold domains"/>
    <property type="match status" value="1"/>
</dbReference>
<dbReference type="PANTHER" id="PTHR42879">
    <property type="entry name" value="3-OXOACYL-(ACYL-CARRIER-PROTEIN) REDUCTASE"/>
    <property type="match status" value="1"/>
</dbReference>
<dbReference type="Pfam" id="PF13561">
    <property type="entry name" value="adh_short_C2"/>
    <property type="match status" value="1"/>
</dbReference>
<comment type="caution">
    <text evidence="2">The sequence shown here is derived from an EMBL/GenBank/DDBJ whole genome shotgun (WGS) entry which is preliminary data.</text>
</comment>
<protein>
    <submittedName>
        <fullName evidence="2">SDR family oxidoreductase</fullName>
    </submittedName>
</protein>
<reference evidence="2 3" key="1">
    <citation type="submission" date="2020-03" db="EMBL/GenBank/DDBJ databases">
        <title>Whole genome sequencing of clinical and environmental type strains of Ochrobactrum.</title>
        <authorList>
            <person name="Dharne M."/>
        </authorList>
    </citation>
    <scope>NUCLEOTIDE SEQUENCE [LARGE SCALE GENOMIC DNA]</scope>
    <source>
        <strain evidence="2 3">CIP 109452</strain>
    </source>
</reference>
<evidence type="ECO:0000256" key="1">
    <source>
        <dbReference type="ARBA" id="ARBA00006484"/>
    </source>
</evidence>
<evidence type="ECO:0000313" key="2">
    <source>
        <dbReference type="EMBL" id="NKC04937.1"/>
    </source>
</evidence>
<keyword evidence="3" id="KW-1185">Reference proteome</keyword>
<sequence length="325" mass="35169">MPAAIENGARSMFRIVFVVIGGSIPENNVVFELYRAQITKKNADRKLLYEISVVHVFSIESRWLILLPKKREDAMNLGIRGKRAVIIGGSSGLGFAAATALAEEGVDVTLFARNNEALEEAARQLGRLNVQSDCVAGDVTRLDDLNQLAEHLTERGGLDILVLNTPRPPSPMRDFLDETDDQRWREAHRDQLDAGLNVLRVLPRLLCGKGWGRVIGITSASVKNPMPRHAISTIFRAGIQAALKHLALELASEGITVNAVAPATIVTPTFSQFHDLEARIQATPLGRAGTPEELGACVAFLASQQAGYLTGQILQLDGGRTGGLL</sequence>
<accession>A0ABX1DUL4</accession>
<gene>
    <name evidence="2" type="ORF">HED55_22505</name>
</gene>
<dbReference type="Gene3D" id="3.40.50.720">
    <property type="entry name" value="NAD(P)-binding Rossmann-like Domain"/>
    <property type="match status" value="1"/>
</dbReference>
<evidence type="ECO:0000313" key="3">
    <source>
        <dbReference type="Proteomes" id="UP000704467"/>
    </source>
</evidence>
<dbReference type="InterPro" id="IPR002347">
    <property type="entry name" value="SDR_fam"/>
</dbReference>
<comment type="similarity">
    <text evidence="1">Belongs to the short-chain dehydrogenases/reductases (SDR) family.</text>
</comment>
<dbReference type="InterPro" id="IPR036291">
    <property type="entry name" value="NAD(P)-bd_dom_sf"/>
</dbReference>
<proteinExistence type="inferred from homology"/>
<dbReference type="PANTHER" id="PTHR42879:SF6">
    <property type="entry name" value="NADPH-DEPENDENT REDUCTASE BACG"/>
    <property type="match status" value="1"/>
</dbReference>
<name>A0ABX1DUL4_9HYPH</name>